<dbReference type="InterPro" id="IPR009000">
    <property type="entry name" value="Transl_B-barrel_sf"/>
</dbReference>
<comment type="caution">
    <text evidence="8">The sequence shown here is derived from an EMBL/GenBank/DDBJ whole genome shotgun (WGS) entry which is preliminary data.</text>
</comment>
<keyword evidence="9" id="KW-1185">Reference proteome</keyword>
<reference evidence="8 9" key="1">
    <citation type="submission" date="2024-01" db="EMBL/GenBank/DDBJ databases">
        <authorList>
            <person name="Kunselman E."/>
        </authorList>
    </citation>
    <scope>NUCLEOTIDE SEQUENCE [LARGE SCALE GENOMIC DNA]</scope>
    <source>
        <strain evidence="8">2 abalone samples</strain>
    </source>
</reference>
<dbReference type="Pfam" id="PF01782">
    <property type="entry name" value="RimM"/>
    <property type="match status" value="1"/>
</dbReference>
<protein>
    <recommendedName>
        <fullName evidence="5">Ribosome maturation factor RimM</fullName>
    </recommendedName>
</protein>
<dbReference type="SUPFAM" id="SSF50447">
    <property type="entry name" value="Translation proteins"/>
    <property type="match status" value="1"/>
</dbReference>
<dbReference type="Gene3D" id="2.40.30.60">
    <property type="entry name" value="RimM"/>
    <property type="match status" value="1"/>
</dbReference>
<comment type="function">
    <text evidence="5">An accessory protein needed during the final step in the assembly of 30S ribosomal subunit, possibly for assembly of the head region. Essential for efficient processing of 16S rRNA. May be needed both before and after RbfA during the maturation of 16S rRNA. It has affinity for free ribosomal 30S subunits but not for 70S ribosomes.</text>
</comment>
<dbReference type="Pfam" id="PF05239">
    <property type="entry name" value="PRC"/>
    <property type="match status" value="1"/>
</dbReference>
<evidence type="ECO:0000313" key="9">
    <source>
        <dbReference type="Proteomes" id="UP001314181"/>
    </source>
</evidence>
<evidence type="ECO:0000256" key="5">
    <source>
        <dbReference type="HAMAP-Rule" id="MF_00014"/>
    </source>
</evidence>
<evidence type="ECO:0000256" key="1">
    <source>
        <dbReference type="ARBA" id="ARBA00022490"/>
    </source>
</evidence>
<dbReference type="HAMAP" id="MF_00014">
    <property type="entry name" value="Ribosome_mat_RimM"/>
    <property type="match status" value="1"/>
</dbReference>
<name>A0ABP0EWZ6_9RICK</name>
<dbReference type="Proteomes" id="UP001314181">
    <property type="component" value="Unassembled WGS sequence"/>
</dbReference>
<comment type="domain">
    <text evidence="5">The PRC barrel domain binds ribosomal protein uS19.</text>
</comment>
<keyword evidence="4 5" id="KW-0143">Chaperone</keyword>
<keyword evidence="3 5" id="KW-0698">rRNA processing</keyword>
<dbReference type="NCBIfam" id="TIGR02273">
    <property type="entry name" value="16S_RimM"/>
    <property type="match status" value="1"/>
</dbReference>
<proteinExistence type="inferred from homology"/>
<feature type="domain" description="PRC-barrel" evidence="7">
    <location>
        <begin position="92"/>
        <end position="163"/>
    </location>
</feature>
<dbReference type="PANTHER" id="PTHR33692:SF1">
    <property type="entry name" value="RIBOSOME MATURATION FACTOR RIMM"/>
    <property type="match status" value="1"/>
</dbReference>
<dbReference type="InterPro" id="IPR011033">
    <property type="entry name" value="PRC_barrel-like_sf"/>
</dbReference>
<keyword evidence="2 5" id="KW-0690">Ribosome biogenesis</keyword>
<dbReference type="Gene3D" id="2.30.30.240">
    <property type="entry name" value="PRC-barrel domain"/>
    <property type="match status" value="1"/>
</dbReference>
<dbReference type="InterPro" id="IPR011961">
    <property type="entry name" value="RimM"/>
</dbReference>
<keyword evidence="1 5" id="KW-0963">Cytoplasm</keyword>
<dbReference type="InterPro" id="IPR027275">
    <property type="entry name" value="PRC-brl_dom"/>
</dbReference>
<evidence type="ECO:0000256" key="4">
    <source>
        <dbReference type="ARBA" id="ARBA00023186"/>
    </source>
</evidence>
<feature type="domain" description="RimM N-terminal" evidence="6">
    <location>
        <begin position="7"/>
        <end position="84"/>
    </location>
</feature>
<dbReference type="InterPro" id="IPR036976">
    <property type="entry name" value="RimM_N_sf"/>
</dbReference>
<dbReference type="RefSeq" id="WP_338364364.1">
    <property type="nucleotide sequence ID" value="NZ_CAWVOK010000026.1"/>
</dbReference>
<evidence type="ECO:0000259" key="6">
    <source>
        <dbReference type="Pfam" id="PF01782"/>
    </source>
</evidence>
<evidence type="ECO:0000256" key="3">
    <source>
        <dbReference type="ARBA" id="ARBA00022552"/>
    </source>
</evidence>
<comment type="subunit">
    <text evidence="5">Binds ribosomal protein uS19.</text>
</comment>
<evidence type="ECO:0000256" key="2">
    <source>
        <dbReference type="ARBA" id="ARBA00022517"/>
    </source>
</evidence>
<dbReference type="SUPFAM" id="SSF50346">
    <property type="entry name" value="PRC-barrel domain"/>
    <property type="match status" value="1"/>
</dbReference>
<dbReference type="PANTHER" id="PTHR33692">
    <property type="entry name" value="RIBOSOME MATURATION FACTOR RIMM"/>
    <property type="match status" value="1"/>
</dbReference>
<gene>
    <name evidence="5 8" type="primary">rimM</name>
    <name evidence="8" type="ORF">CAXC1_330050</name>
</gene>
<evidence type="ECO:0000313" key="8">
    <source>
        <dbReference type="EMBL" id="CAK8163290.1"/>
    </source>
</evidence>
<organism evidence="8 9">
    <name type="scientific">Candidatus Xenohaliotis californiensis</name>
    <dbReference type="NCBI Taxonomy" id="84677"/>
    <lineage>
        <taxon>Bacteria</taxon>
        <taxon>Pseudomonadati</taxon>
        <taxon>Pseudomonadota</taxon>
        <taxon>Alphaproteobacteria</taxon>
        <taxon>Rickettsiales</taxon>
        <taxon>Anaplasmataceae</taxon>
        <taxon>Candidatus Xenohaliotis</taxon>
    </lineage>
</organism>
<comment type="similarity">
    <text evidence="5">Belongs to the RimM family.</text>
</comment>
<dbReference type="EMBL" id="CAWVOK010000026">
    <property type="protein sequence ID" value="CAK8163290.1"/>
    <property type="molecule type" value="Genomic_DNA"/>
</dbReference>
<evidence type="ECO:0000259" key="7">
    <source>
        <dbReference type="Pfam" id="PF05239"/>
    </source>
</evidence>
<sequence>MDEDILIATVVAPHGVCGHVKLKCFLSNILDIKKYSLFDKDGFEYKASFKISLSSGKCTANFFGVNSYNAADKLRGLKLFTKKSNFPKLNNDEFYYRDMIGLLLLLSNGEIFGNIVNIGNFGAGEVVEIMRKDNNDIVMMPVIKSVFPEINIQQGYAIIRPMELFS</sequence>
<accession>A0ABP0EWZ6</accession>
<dbReference type="InterPro" id="IPR002676">
    <property type="entry name" value="RimM_N"/>
</dbReference>
<comment type="subcellular location">
    <subcellularLocation>
        <location evidence="5">Cytoplasm</location>
    </subcellularLocation>
</comment>